<evidence type="ECO:0000256" key="2">
    <source>
        <dbReference type="ARBA" id="ARBA00009712"/>
    </source>
</evidence>
<dbReference type="GO" id="GO:0005737">
    <property type="term" value="C:cytoplasm"/>
    <property type="evidence" value="ECO:0007669"/>
    <property type="project" value="TreeGrafter"/>
</dbReference>
<evidence type="ECO:0000256" key="4">
    <source>
        <dbReference type="ARBA" id="ARBA00023002"/>
    </source>
</evidence>
<dbReference type="GO" id="GO:0048066">
    <property type="term" value="P:developmental pigmentation"/>
    <property type="evidence" value="ECO:0007669"/>
    <property type="project" value="UniProtKB-ARBA"/>
</dbReference>
<dbReference type="EMBL" id="JABXBU010002230">
    <property type="protein sequence ID" value="KAF8767834.1"/>
    <property type="molecule type" value="Genomic_DNA"/>
</dbReference>
<name>A0A8T0E8M4_ARGBR</name>
<feature type="compositionally biased region" description="Polar residues" evidence="9">
    <location>
        <begin position="1"/>
        <end position="13"/>
    </location>
</feature>
<evidence type="ECO:0000256" key="9">
    <source>
        <dbReference type="SAM" id="MobiDB-lite"/>
    </source>
</evidence>
<dbReference type="GO" id="GO:0030424">
    <property type="term" value="C:axon"/>
    <property type="evidence" value="ECO:0007669"/>
    <property type="project" value="TreeGrafter"/>
</dbReference>
<dbReference type="GO" id="GO:0006585">
    <property type="term" value="P:dopamine biosynthetic process from tyrosine"/>
    <property type="evidence" value="ECO:0007669"/>
    <property type="project" value="TreeGrafter"/>
</dbReference>
<dbReference type="SUPFAM" id="SSF55021">
    <property type="entry name" value="ACT-like"/>
    <property type="match status" value="1"/>
</dbReference>
<dbReference type="InterPro" id="IPR019774">
    <property type="entry name" value="Aromatic-AA_hydroxylase_C"/>
</dbReference>
<evidence type="ECO:0000256" key="3">
    <source>
        <dbReference type="ARBA" id="ARBA00022723"/>
    </source>
</evidence>
<dbReference type="AlphaFoldDB" id="A0A8T0E8M4"/>
<proteinExistence type="inferred from homology"/>
<feature type="binding site" evidence="7">
    <location>
        <position position="336"/>
    </location>
    <ligand>
        <name>Fe cation</name>
        <dbReference type="ChEBI" id="CHEBI:24875"/>
    </ligand>
</feature>
<dbReference type="SUPFAM" id="SSF56534">
    <property type="entry name" value="Aromatic aminoacid monoxygenases, catalytic and oligomerization domains"/>
    <property type="match status" value="1"/>
</dbReference>
<dbReference type="InterPro" id="IPR001273">
    <property type="entry name" value="ArAA_hydroxylase"/>
</dbReference>
<dbReference type="PANTHER" id="PTHR11473:SF15">
    <property type="entry name" value="TYROSINE 3-MONOOXYGENASE"/>
    <property type="match status" value="1"/>
</dbReference>
<keyword evidence="4" id="KW-0560">Oxidoreductase</keyword>
<dbReference type="Proteomes" id="UP000807504">
    <property type="component" value="Unassembled WGS sequence"/>
</dbReference>
<dbReference type="InterPro" id="IPR036951">
    <property type="entry name" value="ArAA_hydroxylase_sf"/>
</dbReference>
<evidence type="ECO:0000256" key="6">
    <source>
        <dbReference type="ARBA" id="ARBA00023033"/>
    </source>
</evidence>
<dbReference type="PROSITE" id="PS51410">
    <property type="entry name" value="BH4_AAA_HYDROXYL_2"/>
    <property type="match status" value="1"/>
</dbReference>
<dbReference type="GO" id="GO:0043204">
    <property type="term" value="C:perikaryon"/>
    <property type="evidence" value="ECO:0007669"/>
    <property type="project" value="TreeGrafter"/>
</dbReference>
<reference evidence="11" key="1">
    <citation type="journal article" date="2020" name="bioRxiv">
        <title>Chromosome-level reference genome of the European wasp spider Argiope bruennichi: a resource for studies on range expansion and evolutionary adaptation.</title>
        <authorList>
            <person name="Sheffer M.M."/>
            <person name="Hoppe A."/>
            <person name="Krehenwinkel H."/>
            <person name="Uhl G."/>
            <person name="Kuss A.W."/>
            <person name="Jensen L."/>
            <person name="Jensen C."/>
            <person name="Gillespie R.G."/>
            <person name="Hoff K.J."/>
            <person name="Prost S."/>
        </authorList>
    </citation>
    <scope>NUCLEOTIDE SEQUENCE</scope>
</reference>
<gene>
    <name evidence="11" type="ORF">HNY73_020725</name>
</gene>
<keyword evidence="3 7" id="KW-0479">Metal-binding</keyword>
<feature type="binding site" evidence="7">
    <location>
        <position position="331"/>
    </location>
    <ligand>
        <name>Fe cation</name>
        <dbReference type="ChEBI" id="CHEBI:24875"/>
    </ligand>
</feature>
<dbReference type="Gene3D" id="1.10.800.10">
    <property type="entry name" value="Aromatic amino acid hydroxylase"/>
    <property type="match status" value="1"/>
</dbReference>
<accession>A0A8T0E8M4</accession>
<dbReference type="GO" id="GO:0004511">
    <property type="term" value="F:tyrosine 3-monooxygenase activity"/>
    <property type="evidence" value="ECO:0007669"/>
    <property type="project" value="TreeGrafter"/>
</dbReference>
<feature type="binding site" evidence="7">
    <location>
        <position position="376"/>
    </location>
    <ligand>
        <name>Fe cation</name>
        <dbReference type="ChEBI" id="CHEBI:24875"/>
    </ligand>
</feature>
<reference evidence="11" key="2">
    <citation type="submission" date="2020-06" db="EMBL/GenBank/DDBJ databases">
        <authorList>
            <person name="Sheffer M."/>
        </authorList>
    </citation>
    <scope>NUCLEOTIDE SEQUENCE</scope>
</reference>
<evidence type="ECO:0000256" key="5">
    <source>
        <dbReference type="ARBA" id="ARBA00023004"/>
    </source>
</evidence>
<evidence type="ECO:0000313" key="12">
    <source>
        <dbReference type="Proteomes" id="UP000807504"/>
    </source>
</evidence>
<evidence type="ECO:0000259" key="10">
    <source>
        <dbReference type="PROSITE" id="PS51410"/>
    </source>
</evidence>
<comment type="caution">
    <text evidence="11">The sequence shown here is derived from an EMBL/GenBank/DDBJ whole genome shotgun (WGS) entry which is preliminary data.</text>
</comment>
<evidence type="ECO:0000256" key="8">
    <source>
        <dbReference type="PIRSR" id="PIRSR601273-2"/>
    </source>
</evidence>
<dbReference type="InterPro" id="IPR019773">
    <property type="entry name" value="Tyrosine_3-monooxygenase-like"/>
</dbReference>
<keyword evidence="6" id="KW-0503">Monooxygenase</keyword>
<dbReference type="PRINTS" id="PR00372">
    <property type="entry name" value="FYWHYDRXLASE"/>
</dbReference>
<evidence type="ECO:0000256" key="1">
    <source>
        <dbReference type="ARBA" id="ARBA00001954"/>
    </source>
</evidence>
<sequence>MSSTVHESQNGTFSLEKGDQENGHRPRRLSLVSCAKFETLINRAALEHLEKEKATNLDPTEEEVHLLSQFPKDDSNCRTLNSLIFSVKNLPTSLPFIIKCIENQNGHIEHLETRPSKRNKFSFDILITVALTKNELLNIIASLRQIGDVILRGIPPKNRQNHKAIWFPKHVSDLDKCTHVLTQLESYLDTGHPGFSDVVYRARRQEIAEIAFKYKYGQSIPTIDYTQEEIKTWRTVFKKLIDLHGKYACSKYRNCFRMLQEEGYFTADSIPQMQDISMFLKRKTGFALRPASGLVTARDFLASLAFRVFQCTQYVRHSSKPDHTPEPDCIHEYLGHVPMFADPSFADFSQEIGLASLGASDEDIEKLATIYFYTVEFGLCNEDNSIKAYGAALLSSYGELQHALSEKPKLRRFEPEITAVTPYDDSTYQNLYFVADSFNEAKEKVRNFVNSHFHREYNIVYDPYTESVKEMDSLELIEHAVESMKLQISTLTTAISRLKGSKE</sequence>
<dbReference type="PANTHER" id="PTHR11473">
    <property type="entry name" value="AROMATIC AMINO ACID HYDROXYLASE"/>
    <property type="match status" value="1"/>
</dbReference>
<keyword evidence="5 7" id="KW-0408">Iron</keyword>
<dbReference type="InterPro" id="IPR045865">
    <property type="entry name" value="ACT-like_dom_sf"/>
</dbReference>
<organism evidence="11 12">
    <name type="scientific">Argiope bruennichi</name>
    <name type="common">Wasp spider</name>
    <name type="synonym">Aranea bruennichi</name>
    <dbReference type="NCBI Taxonomy" id="94029"/>
    <lineage>
        <taxon>Eukaryota</taxon>
        <taxon>Metazoa</taxon>
        <taxon>Ecdysozoa</taxon>
        <taxon>Arthropoda</taxon>
        <taxon>Chelicerata</taxon>
        <taxon>Arachnida</taxon>
        <taxon>Araneae</taxon>
        <taxon>Araneomorphae</taxon>
        <taxon>Entelegynae</taxon>
        <taxon>Araneoidea</taxon>
        <taxon>Araneidae</taxon>
        <taxon>Argiope</taxon>
    </lineage>
</organism>
<evidence type="ECO:0000256" key="7">
    <source>
        <dbReference type="PIRSR" id="PIRSR000336-1"/>
    </source>
</evidence>
<comment type="cofactor">
    <cofactor evidence="1 8">
        <name>Fe(2+)</name>
        <dbReference type="ChEBI" id="CHEBI:29033"/>
    </cofactor>
</comment>
<dbReference type="GO" id="GO:0005506">
    <property type="term" value="F:iron ion binding"/>
    <property type="evidence" value="ECO:0007669"/>
    <property type="project" value="InterPro"/>
</dbReference>
<dbReference type="FunFam" id="1.10.800.10:FF:000004">
    <property type="entry name" value="Tyrosine 3-monooxygenase"/>
    <property type="match status" value="1"/>
</dbReference>
<comment type="similarity">
    <text evidence="2">Belongs to the biopterin-dependent aromatic amino acid hydroxylase family.</text>
</comment>
<dbReference type="PIRSF" id="PIRSF000336">
    <property type="entry name" value="TH"/>
    <property type="match status" value="1"/>
</dbReference>
<feature type="region of interest" description="Disordered" evidence="9">
    <location>
        <begin position="1"/>
        <end position="26"/>
    </location>
</feature>
<protein>
    <submittedName>
        <fullName evidence="11">Tyrosine 3-monooxygenase like protein</fullName>
    </submittedName>
</protein>
<evidence type="ECO:0000313" key="11">
    <source>
        <dbReference type="EMBL" id="KAF8767834.1"/>
    </source>
</evidence>
<dbReference type="InterPro" id="IPR036329">
    <property type="entry name" value="Aro-AA_hydroxylase_C_sf"/>
</dbReference>
<dbReference type="Pfam" id="PF00351">
    <property type="entry name" value="Biopterin_H"/>
    <property type="match status" value="1"/>
</dbReference>
<keyword evidence="12" id="KW-1185">Reference proteome</keyword>
<feature type="domain" description="Biopterin-dependent aromatic amino acid hydroxylase family profile" evidence="10">
    <location>
        <begin position="152"/>
        <end position="499"/>
    </location>
</feature>